<accession>A0A0F9H061</accession>
<comment type="caution">
    <text evidence="1">The sequence shown here is derived from an EMBL/GenBank/DDBJ whole genome shotgun (WGS) entry which is preliminary data.</text>
</comment>
<dbReference type="EMBL" id="LAZR01018467">
    <property type="protein sequence ID" value="KKL96306.1"/>
    <property type="molecule type" value="Genomic_DNA"/>
</dbReference>
<proteinExistence type="predicted"/>
<dbReference type="AlphaFoldDB" id="A0A0F9H061"/>
<gene>
    <name evidence="1" type="ORF">LCGC14_1845770</name>
</gene>
<sequence length="67" mass="7875">ALSRTTDQMELRRVLRFNKTLGFTLPSKYSKQLNLHWKDYVDIQLKNNNTIIIKKAIISKSGRKNAR</sequence>
<name>A0A0F9H061_9ZZZZ</name>
<dbReference type="SUPFAM" id="SSF89447">
    <property type="entry name" value="AbrB/MazE/MraZ-like"/>
    <property type="match status" value="1"/>
</dbReference>
<evidence type="ECO:0000313" key="1">
    <source>
        <dbReference type="EMBL" id="KKL96306.1"/>
    </source>
</evidence>
<reference evidence="1" key="1">
    <citation type="journal article" date="2015" name="Nature">
        <title>Complex archaea that bridge the gap between prokaryotes and eukaryotes.</title>
        <authorList>
            <person name="Spang A."/>
            <person name="Saw J.H."/>
            <person name="Jorgensen S.L."/>
            <person name="Zaremba-Niedzwiedzka K."/>
            <person name="Martijn J."/>
            <person name="Lind A.E."/>
            <person name="van Eijk R."/>
            <person name="Schleper C."/>
            <person name="Guy L."/>
            <person name="Ettema T.J."/>
        </authorList>
    </citation>
    <scope>NUCLEOTIDE SEQUENCE</scope>
</reference>
<dbReference type="InterPro" id="IPR037914">
    <property type="entry name" value="SpoVT-AbrB_sf"/>
</dbReference>
<organism evidence="1">
    <name type="scientific">marine sediment metagenome</name>
    <dbReference type="NCBI Taxonomy" id="412755"/>
    <lineage>
        <taxon>unclassified sequences</taxon>
        <taxon>metagenomes</taxon>
        <taxon>ecological metagenomes</taxon>
    </lineage>
</organism>
<feature type="non-terminal residue" evidence="1">
    <location>
        <position position="1"/>
    </location>
</feature>
<protein>
    <recommendedName>
        <fullName evidence="2">SpoVT-AbrB domain-containing protein</fullName>
    </recommendedName>
</protein>
<evidence type="ECO:0008006" key="2">
    <source>
        <dbReference type="Google" id="ProtNLM"/>
    </source>
</evidence>